<dbReference type="EMBL" id="AZEE01000025">
    <property type="protein sequence ID" value="KRK99018.1"/>
    <property type="molecule type" value="Genomic_DNA"/>
</dbReference>
<gene>
    <name evidence="1" type="ORF">FD04_GL000168</name>
</gene>
<accession>A0A0R1M3C9</accession>
<reference evidence="1 2" key="1">
    <citation type="journal article" date="2015" name="Genome Announc.">
        <title>Expanding the biotechnology potential of lactobacilli through comparative genomics of 213 strains and associated genera.</title>
        <authorList>
            <person name="Sun Z."/>
            <person name="Harris H.M."/>
            <person name="McCann A."/>
            <person name="Guo C."/>
            <person name="Argimon S."/>
            <person name="Zhang W."/>
            <person name="Yang X."/>
            <person name="Jeffery I.B."/>
            <person name="Cooney J.C."/>
            <person name="Kagawa T.F."/>
            <person name="Liu W."/>
            <person name="Song Y."/>
            <person name="Salvetti E."/>
            <person name="Wrobel A."/>
            <person name="Rasinkangas P."/>
            <person name="Parkhill J."/>
            <person name="Rea M.C."/>
            <person name="O'Sullivan O."/>
            <person name="Ritari J."/>
            <person name="Douillard F.P."/>
            <person name="Paul Ross R."/>
            <person name="Yang R."/>
            <person name="Briner A.E."/>
            <person name="Felis G.E."/>
            <person name="de Vos W.M."/>
            <person name="Barrangou R."/>
            <person name="Klaenhammer T.R."/>
            <person name="Caufield P.W."/>
            <person name="Cui Y."/>
            <person name="Zhang H."/>
            <person name="O'Toole P.W."/>
        </authorList>
    </citation>
    <scope>NUCLEOTIDE SEQUENCE [LARGE SCALE GENOMIC DNA]</scope>
    <source>
        <strain evidence="1 2">DSM 19909</strain>
    </source>
</reference>
<dbReference type="RefSeq" id="WP_056946732.1">
    <property type="nucleotide sequence ID" value="NZ_AZEE01000025.1"/>
</dbReference>
<dbReference type="Proteomes" id="UP000051160">
    <property type="component" value="Unassembled WGS sequence"/>
</dbReference>
<keyword evidence="2" id="KW-1185">Reference proteome</keyword>
<proteinExistence type="predicted"/>
<sequence length="259" mass="29864">MNLEALKQLNEIPMPQIPKKRFPAEIVLSEYITSMQDVQLIQRQRPDFLEVSHKLVESVANFGLKTVLLTDSPDQLETPNLSICTVPMFKDYQNVTLYFRRWEMAFQFLKQHPEIKKLALVDVGDVTMLRYPFDEMEPGKLYFGDERSDLSVYIIQKNIGSPAMADFFEKYETLQLLNPGVIAGDRQTVLAYLGAVVVELSQRVAEIQLTGQGHVGYLEMALLNYVAYRDFATQLVHGRQVTSRFLYQEKTSTAWFKHK</sequence>
<dbReference type="STRING" id="1423776.FD04_GL000168"/>
<evidence type="ECO:0000313" key="1">
    <source>
        <dbReference type="EMBL" id="KRK99018.1"/>
    </source>
</evidence>
<evidence type="ECO:0000313" key="2">
    <source>
        <dbReference type="Proteomes" id="UP000051160"/>
    </source>
</evidence>
<protein>
    <submittedName>
        <fullName evidence="1">Uncharacterized protein</fullName>
    </submittedName>
</protein>
<name>A0A0R1M3C9_9LACO</name>
<organism evidence="1 2">
    <name type="scientific">Secundilactobacillus odoratitofui DSM 19909 = JCM 15043</name>
    <dbReference type="NCBI Taxonomy" id="1423776"/>
    <lineage>
        <taxon>Bacteria</taxon>
        <taxon>Bacillati</taxon>
        <taxon>Bacillota</taxon>
        <taxon>Bacilli</taxon>
        <taxon>Lactobacillales</taxon>
        <taxon>Lactobacillaceae</taxon>
        <taxon>Secundilactobacillus</taxon>
    </lineage>
</organism>
<dbReference type="AlphaFoldDB" id="A0A0R1M3C9"/>
<dbReference type="OrthoDB" id="2249703at2"/>
<comment type="caution">
    <text evidence="1">The sequence shown here is derived from an EMBL/GenBank/DDBJ whole genome shotgun (WGS) entry which is preliminary data.</text>
</comment>
<dbReference type="PATRIC" id="fig|1423776.4.peg.166"/>